<dbReference type="Proteomes" id="UP001652628">
    <property type="component" value="Chromosome 2R"/>
</dbReference>
<accession>A0AB39ZTN1</accession>
<gene>
    <name evidence="3" type="primary">LOC108019654</name>
</gene>
<sequence>MSKHIYSDFLSEEDPLLSDNEFLEDALARLQKKLDKILDNQNEILTLICQINCKAPTAELYNIKVDYFPVTDPEELPNLDANLSKPGNKYANIMHGILRPEGRKEPLKNNFSKMFECDVLMAYNYDGVSSKQSFKQYKHINKTIFGILKRDGYTETEYIADIRAAFHVLKVRYHKRNHDLRRKIKRSQKCEPESDWE</sequence>
<evidence type="ECO:0000313" key="3">
    <source>
        <dbReference type="RefSeq" id="XP_016943028.3"/>
    </source>
</evidence>
<proteinExistence type="predicted"/>
<name>A0AB39ZTN1_DROSZ</name>
<reference evidence="3" key="1">
    <citation type="submission" date="2025-08" db="UniProtKB">
        <authorList>
            <consortium name="RefSeq"/>
        </authorList>
    </citation>
    <scope>IDENTIFICATION</scope>
</reference>
<dbReference type="AlphaFoldDB" id="A0AB39ZTN1"/>
<evidence type="ECO:0000313" key="2">
    <source>
        <dbReference type="Proteomes" id="UP001652628"/>
    </source>
</evidence>
<dbReference type="RefSeq" id="XP_016943028.3">
    <property type="nucleotide sequence ID" value="XM_017087539.4"/>
</dbReference>
<organism evidence="2 3">
    <name type="scientific">Drosophila suzukii</name>
    <name type="common">Spotted-wing drosophila fruit fly</name>
    <dbReference type="NCBI Taxonomy" id="28584"/>
    <lineage>
        <taxon>Eukaryota</taxon>
        <taxon>Metazoa</taxon>
        <taxon>Ecdysozoa</taxon>
        <taxon>Arthropoda</taxon>
        <taxon>Hexapoda</taxon>
        <taxon>Insecta</taxon>
        <taxon>Pterygota</taxon>
        <taxon>Neoptera</taxon>
        <taxon>Endopterygota</taxon>
        <taxon>Diptera</taxon>
        <taxon>Brachycera</taxon>
        <taxon>Muscomorpha</taxon>
        <taxon>Ephydroidea</taxon>
        <taxon>Drosophilidae</taxon>
        <taxon>Drosophila</taxon>
        <taxon>Sophophora</taxon>
    </lineage>
</organism>
<dbReference type="Pfam" id="PF16064">
    <property type="entry name" value="DUF4806"/>
    <property type="match status" value="1"/>
</dbReference>
<keyword evidence="2" id="KW-1185">Reference proteome</keyword>
<protein>
    <recommendedName>
        <fullName evidence="1">DUF4806 domain-containing protein</fullName>
    </recommendedName>
</protein>
<feature type="domain" description="DUF4806" evidence="1">
    <location>
        <begin position="64"/>
        <end position="145"/>
    </location>
</feature>
<evidence type="ECO:0000259" key="1">
    <source>
        <dbReference type="Pfam" id="PF16064"/>
    </source>
</evidence>
<dbReference type="InterPro" id="IPR032071">
    <property type="entry name" value="DUF4806"/>
</dbReference>
<dbReference type="GeneID" id="108019654"/>